<keyword evidence="18" id="KW-1185">Reference proteome</keyword>
<proteinExistence type="predicted"/>
<comment type="subcellular location">
    <subcellularLocation>
        <location evidence="1">Membrane</location>
        <topology evidence="1">Multi-pass membrane protein</topology>
    </subcellularLocation>
</comment>
<keyword evidence="11" id="KW-0407">Ion channel</keyword>
<evidence type="ECO:0000256" key="1">
    <source>
        <dbReference type="ARBA" id="ARBA00004141"/>
    </source>
</evidence>
<keyword evidence="5" id="KW-0631">Potassium channel</keyword>
<dbReference type="InterPro" id="IPR003968">
    <property type="entry name" value="K_chnl_volt-dep_Kv"/>
</dbReference>
<feature type="transmembrane region" description="Helical" evidence="13">
    <location>
        <begin position="397"/>
        <end position="418"/>
    </location>
</feature>
<keyword evidence="9" id="KW-0406">Ion transport</keyword>
<feature type="coiled-coil region" evidence="12">
    <location>
        <begin position="158"/>
        <end position="185"/>
    </location>
</feature>
<keyword evidence="8 13" id="KW-1133">Transmembrane helix</keyword>
<feature type="domain" description="Ion transport" evidence="14">
    <location>
        <begin position="216"/>
        <end position="356"/>
    </location>
</feature>
<dbReference type="Ensembl" id="ENSSANT00000106971.1">
    <property type="protein sequence ID" value="ENSSANP00000100763.1"/>
    <property type="gene ID" value="ENSSANG00000049542.1"/>
</dbReference>
<dbReference type="Gene3D" id="1.10.287.70">
    <property type="match status" value="1"/>
</dbReference>
<dbReference type="GO" id="GO:0008076">
    <property type="term" value="C:voltage-gated potassium channel complex"/>
    <property type="evidence" value="ECO:0007669"/>
    <property type="project" value="InterPro"/>
</dbReference>
<dbReference type="Pfam" id="PF00520">
    <property type="entry name" value="Ion_trans"/>
    <property type="match status" value="1"/>
</dbReference>
<dbReference type="InterPro" id="IPR005821">
    <property type="entry name" value="Ion_trans_dom"/>
</dbReference>
<evidence type="ECO:0000256" key="3">
    <source>
        <dbReference type="ARBA" id="ARBA00022538"/>
    </source>
</evidence>
<sequence>MKDIRVGRERVWERIIVFKPLSTQILSCQQHYMMMKKRMSTPSKLSSLTTNYMLNINVGGKVYQISYRVAAKYPKTRIGRLATYTDHNRKLNLCDDYTVQNNEFFFDRDPDIFHNFFNFYRTGVLWIKDELCPRNFLEEINFWGVRIKNTHRCCRISFEEQQDELNEQLKVQRELEAEVETEEHEDLFQDMAFGHTRFLIWNMMEKPFSSVTAKLMAVASSFFVLVSLVAMTLNTVEGMQYTTTTGQLSGKTYCEHVETFCIAFFTMEYLLRLVSTPDLKHFGRSMLNALQIALECFENEDYGKHGSDIETVGRVGKLEQVLRIMRLMRIFRILKLARHSTGLRAFGFTLRQCYQQVEHDVHQTNFTSIPHAWWWAAVSISTVGYGDMFPETPLGRIFAFACISFGIILNGMPISILFNKFSDYYSKLKAYEYTSSLKNCGKVRFVKRAAKKFSECF</sequence>
<evidence type="ECO:0000256" key="7">
    <source>
        <dbReference type="ARBA" id="ARBA00022958"/>
    </source>
</evidence>
<evidence type="ECO:0000256" key="2">
    <source>
        <dbReference type="ARBA" id="ARBA00022448"/>
    </source>
</evidence>
<evidence type="ECO:0000256" key="9">
    <source>
        <dbReference type="ARBA" id="ARBA00023065"/>
    </source>
</evidence>
<dbReference type="PRINTS" id="PR01491">
    <property type="entry name" value="KVCHANNEL"/>
</dbReference>
<accession>A0A671SXG2</accession>
<dbReference type="AlphaFoldDB" id="A0A671SXG2"/>
<dbReference type="Gene3D" id="1.20.120.350">
    <property type="entry name" value="Voltage-gated potassium channels. Chain C"/>
    <property type="match status" value="1"/>
</dbReference>
<keyword evidence="12" id="KW-0175">Coiled coil</keyword>
<keyword evidence="10 13" id="KW-0472">Membrane</keyword>
<keyword evidence="2" id="KW-0813">Transport</keyword>
<evidence type="ECO:0000259" key="14">
    <source>
        <dbReference type="Pfam" id="PF00520"/>
    </source>
</evidence>
<dbReference type="SUPFAM" id="SSF54695">
    <property type="entry name" value="POZ domain"/>
    <property type="match status" value="1"/>
</dbReference>
<evidence type="ECO:0000256" key="12">
    <source>
        <dbReference type="SAM" id="Coils"/>
    </source>
</evidence>
<feature type="domain" description="Potassium channel tetramerisation-type BTB" evidence="15">
    <location>
        <begin position="54"/>
        <end position="151"/>
    </location>
</feature>
<dbReference type="FunFam" id="3.30.710.10:FF:000093">
    <property type="entry name" value="Potassium voltage-gated channel subfamily V member 2"/>
    <property type="match status" value="1"/>
</dbReference>
<evidence type="ECO:0000256" key="13">
    <source>
        <dbReference type="SAM" id="Phobius"/>
    </source>
</evidence>
<dbReference type="SUPFAM" id="SSF81324">
    <property type="entry name" value="Voltage-gated potassium channels"/>
    <property type="match status" value="1"/>
</dbReference>
<dbReference type="InterPro" id="IPR027359">
    <property type="entry name" value="Volt_channel_dom_sf"/>
</dbReference>
<protein>
    <submittedName>
        <fullName evidence="17">Potassium channel, subfamily V, member 2a</fullName>
    </submittedName>
</protein>
<keyword evidence="7" id="KW-0630">Potassium</keyword>
<dbReference type="InterPro" id="IPR003971">
    <property type="entry name" value="K_chnl_volt-dep_Kv5/Kv9"/>
</dbReference>
<keyword evidence="6" id="KW-0851">Voltage-gated channel</keyword>
<evidence type="ECO:0000259" key="16">
    <source>
        <dbReference type="Pfam" id="PF07885"/>
    </source>
</evidence>
<keyword evidence="3" id="KW-0633">Potassium transport</keyword>
<dbReference type="GO" id="GO:0051260">
    <property type="term" value="P:protein homooligomerization"/>
    <property type="evidence" value="ECO:0007669"/>
    <property type="project" value="InterPro"/>
</dbReference>
<name>A0A671SXG2_9TELE</name>
<keyword evidence="4 13" id="KW-0812">Transmembrane</keyword>
<evidence type="ECO:0000256" key="5">
    <source>
        <dbReference type="ARBA" id="ARBA00022826"/>
    </source>
</evidence>
<dbReference type="GO" id="GO:0005249">
    <property type="term" value="F:voltage-gated potassium channel activity"/>
    <property type="evidence" value="ECO:0007669"/>
    <property type="project" value="InterPro"/>
</dbReference>
<dbReference type="PANTHER" id="PTHR11537:SF40">
    <property type="entry name" value="POTASSIUM VOLTAGE-GATED CHANNEL SUBFAMILY V MEMBER 2"/>
    <property type="match status" value="1"/>
</dbReference>
<evidence type="ECO:0000256" key="6">
    <source>
        <dbReference type="ARBA" id="ARBA00022882"/>
    </source>
</evidence>
<dbReference type="Pfam" id="PF02214">
    <property type="entry name" value="BTB_2"/>
    <property type="match status" value="1"/>
</dbReference>
<feature type="domain" description="Potassium channel" evidence="16">
    <location>
        <begin position="365"/>
        <end position="421"/>
    </location>
</feature>
<evidence type="ECO:0000256" key="11">
    <source>
        <dbReference type="ARBA" id="ARBA00023303"/>
    </source>
</evidence>
<dbReference type="Proteomes" id="UP000472260">
    <property type="component" value="Unassembled WGS sequence"/>
</dbReference>
<evidence type="ECO:0000259" key="15">
    <source>
        <dbReference type="Pfam" id="PF02214"/>
    </source>
</evidence>
<dbReference type="Gene3D" id="3.30.710.10">
    <property type="entry name" value="Potassium Channel Kv1.1, Chain A"/>
    <property type="match status" value="1"/>
</dbReference>
<evidence type="ECO:0000256" key="10">
    <source>
        <dbReference type="ARBA" id="ARBA00023136"/>
    </source>
</evidence>
<dbReference type="PRINTS" id="PR00169">
    <property type="entry name" value="KCHANNEL"/>
</dbReference>
<dbReference type="InterPro" id="IPR011333">
    <property type="entry name" value="SKP1/BTB/POZ_sf"/>
</dbReference>
<dbReference type="InterPro" id="IPR003131">
    <property type="entry name" value="T1-type_BTB"/>
</dbReference>
<dbReference type="InterPro" id="IPR028325">
    <property type="entry name" value="VG_K_chnl"/>
</dbReference>
<dbReference type="CDD" id="cd18425">
    <property type="entry name" value="BTB_POZ_KCNV2"/>
    <property type="match status" value="1"/>
</dbReference>
<evidence type="ECO:0000256" key="4">
    <source>
        <dbReference type="ARBA" id="ARBA00022692"/>
    </source>
</evidence>
<organism evidence="17 18">
    <name type="scientific">Sinocyclocheilus anshuiensis</name>
    <dbReference type="NCBI Taxonomy" id="1608454"/>
    <lineage>
        <taxon>Eukaryota</taxon>
        <taxon>Metazoa</taxon>
        <taxon>Chordata</taxon>
        <taxon>Craniata</taxon>
        <taxon>Vertebrata</taxon>
        <taxon>Euteleostomi</taxon>
        <taxon>Actinopterygii</taxon>
        <taxon>Neopterygii</taxon>
        <taxon>Teleostei</taxon>
        <taxon>Ostariophysi</taxon>
        <taxon>Cypriniformes</taxon>
        <taxon>Cyprinidae</taxon>
        <taxon>Cyprininae</taxon>
        <taxon>Sinocyclocheilus</taxon>
    </lineage>
</organism>
<dbReference type="InterPro" id="IPR013099">
    <property type="entry name" value="K_chnl_dom"/>
</dbReference>
<dbReference type="Pfam" id="PF07885">
    <property type="entry name" value="Ion_trans_2"/>
    <property type="match status" value="1"/>
</dbReference>
<dbReference type="GO" id="GO:0001508">
    <property type="term" value="P:action potential"/>
    <property type="evidence" value="ECO:0007669"/>
    <property type="project" value="TreeGrafter"/>
</dbReference>
<evidence type="ECO:0000313" key="18">
    <source>
        <dbReference type="Proteomes" id="UP000472260"/>
    </source>
</evidence>
<dbReference type="PANTHER" id="PTHR11537">
    <property type="entry name" value="VOLTAGE-GATED POTASSIUM CHANNEL"/>
    <property type="match status" value="1"/>
</dbReference>
<dbReference type="PRINTS" id="PR01494">
    <property type="entry name" value="KV9CHANNEL"/>
</dbReference>
<evidence type="ECO:0000313" key="17">
    <source>
        <dbReference type="Ensembl" id="ENSSANP00000100763.1"/>
    </source>
</evidence>
<evidence type="ECO:0000256" key="8">
    <source>
        <dbReference type="ARBA" id="ARBA00022989"/>
    </source>
</evidence>
<reference evidence="17" key="1">
    <citation type="submission" date="2025-08" db="UniProtKB">
        <authorList>
            <consortium name="Ensembl"/>
        </authorList>
    </citation>
    <scope>IDENTIFICATION</scope>
</reference>
<reference evidence="17" key="2">
    <citation type="submission" date="2025-09" db="UniProtKB">
        <authorList>
            <consortium name="Ensembl"/>
        </authorList>
    </citation>
    <scope>IDENTIFICATION</scope>
</reference>
<dbReference type="FunFam" id="1.20.120.350:FF:000042">
    <property type="entry name" value="Potassium voltage-gated channel subfamily V member 2"/>
    <property type="match status" value="1"/>
</dbReference>